<dbReference type="EMBL" id="CM056818">
    <property type="protein sequence ID" value="KAJ8623527.1"/>
    <property type="molecule type" value="Genomic_DNA"/>
</dbReference>
<dbReference type="Proteomes" id="UP001234297">
    <property type="component" value="Chromosome 10"/>
</dbReference>
<gene>
    <name evidence="1" type="ORF">MRB53_032056</name>
</gene>
<accession>A0ACC2KR58</accession>
<reference evidence="1 2" key="1">
    <citation type="journal article" date="2022" name="Hortic Res">
        <title>A haplotype resolved chromosomal level avocado genome allows analysis of novel avocado genes.</title>
        <authorList>
            <person name="Nath O."/>
            <person name="Fletcher S.J."/>
            <person name="Hayward A."/>
            <person name="Shaw L.M."/>
            <person name="Masouleh A.K."/>
            <person name="Furtado A."/>
            <person name="Henry R.J."/>
            <person name="Mitter N."/>
        </authorList>
    </citation>
    <scope>NUCLEOTIDE SEQUENCE [LARGE SCALE GENOMIC DNA]</scope>
    <source>
        <strain evidence="2">cv. Hass</strain>
    </source>
</reference>
<evidence type="ECO:0000313" key="2">
    <source>
        <dbReference type="Proteomes" id="UP001234297"/>
    </source>
</evidence>
<proteinExistence type="predicted"/>
<comment type="caution">
    <text evidence="1">The sequence shown here is derived from an EMBL/GenBank/DDBJ whole genome shotgun (WGS) entry which is preliminary data.</text>
</comment>
<protein>
    <submittedName>
        <fullName evidence="1">Uncharacterized protein</fullName>
    </submittedName>
</protein>
<evidence type="ECO:0000313" key="1">
    <source>
        <dbReference type="EMBL" id="KAJ8623527.1"/>
    </source>
</evidence>
<name>A0ACC2KR58_PERAE</name>
<organism evidence="1 2">
    <name type="scientific">Persea americana</name>
    <name type="common">Avocado</name>
    <dbReference type="NCBI Taxonomy" id="3435"/>
    <lineage>
        <taxon>Eukaryota</taxon>
        <taxon>Viridiplantae</taxon>
        <taxon>Streptophyta</taxon>
        <taxon>Embryophyta</taxon>
        <taxon>Tracheophyta</taxon>
        <taxon>Spermatophyta</taxon>
        <taxon>Magnoliopsida</taxon>
        <taxon>Magnoliidae</taxon>
        <taxon>Laurales</taxon>
        <taxon>Lauraceae</taxon>
        <taxon>Persea</taxon>
    </lineage>
</organism>
<sequence length="100" mass="11174">MDLPSSETPLPPLVEETVQKICREQLLPSPDHIAPCTKLALLGQERSLKLLKEISSRKNSDGSPDLRRSSKSLLFAHETEPRWEAARQCVAPTTAVFFSF</sequence>
<keyword evidence="2" id="KW-1185">Reference proteome</keyword>